<dbReference type="SUPFAM" id="SSF82714">
    <property type="entry name" value="Multidrug efflux transporter AcrB TolC docking domain, DN and DC subdomains"/>
    <property type="match status" value="2"/>
</dbReference>
<feature type="transmembrane region" description="Helical" evidence="1">
    <location>
        <begin position="880"/>
        <end position="900"/>
    </location>
</feature>
<feature type="transmembrane region" description="Helical" evidence="1">
    <location>
        <begin position="906"/>
        <end position="930"/>
    </location>
</feature>
<dbReference type="Proteomes" id="UP000325372">
    <property type="component" value="Unassembled WGS sequence"/>
</dbReference>
<protein>
    <submittedName>
        <fullName evidence="2">Efflux RND transporter permease subunit</fullName>
    </submittedName>
</protein>
<name>A0A5N0TDF9_9GAMM</name>
<feature type="transmembrane region" description="Helical" evidence="1">
    <location>
        <begin position="854"/>
        <end position="873"/>
    </location>
</feature>
<proteinExistence type="predicted"/>
<feature type="transmembrane region" description="Helical" evidence="1">
    <location>
        <begin position="459"/>
        <end position="478"/>
    </location>
</feature>
<dbReference type="PRINTS" id="PR00702">
    <property type="entry name" value="ACRIFLAVINRP"/>
</dbReference>
<dbReference type="Pfam" id="PF00873">
    <property type="entry name" value="ACR_tran"/>
    <property type="match status" value="1"/>
</dbReference>
<dbReference type="InterPro" id="IPR027463">
    <property type="entry name" value="AcrB_DN_DC_subdom"/>
</dbReference>
<feature type="transmembrane region" description="Helical" evidence="1">
    <location>
        <begin position="977"/>
        <end position="1003"/>
    </location>
</feature>
<feature type="transmembrane region" description="Helical" evidence="1">
    <location>
        <begin position="332"/>
        <end position="352"/>
    </location>
</feature>
<feature type="transmembrane region" description="Helical" evidence="1">
    <location>
        <begin position="951"/>
        <end position="971"/>
    </location>
</feature>
<keyword evidence="1" id="KW-1133">Transmembrane helix</keyword>
<keyword evidence="3" id="KW-1185">Reference proteome</keyword>
<accession>A0A5N0TDF9</accession>
<dbReference type="Gene3D" id="3.30.70.1430">
    <property type="entry name" value="Multidrug efflux transporter AcrB pore domain"/>
    <property type="match status" value="2"/>
</dbReference>
<organism evidence="2 3">
    <name type="scientific">Marinihelvus fidelis</name>
    <dbReference type="NCBI Taxonomy" id="2613842"/>
    <lineage>
        <taxon>Bacteria</taxon>
        <taxon>Pseudomonadati</taxon>
        <taxon>Pseudomonadota</taxon>
        <taxon>Gammaproteobacteria</taxon>
        <taxon>Chromatiales</taxon>
        <taxon>Wenzhouxiangellaceae</taxon>
        <taxon>Marinihelvus</taxon>
    </lineage>
</organism>
<comment type="caution">
    <text evidence="2">The sequence shown here is derived from an EMBL/GenBank/DDBJ whole genome shotgun (WGS) entry which is preliminary data.</text>
</comment>
<dbReference type="Gene3D" id="1.20.1640.10">
    <property type="entry name" value="Multidrug efflux transporter AcrB transmembrane domain"/>
    <property type="match status" value="2"/>
</dbReference>
<evidence type="ECO:0000313" key="2">
    <source>
        <dbReference type="EMBL" id="KAA9132728.1"/>
    </source>
</evidence>
<dbReference type="SUPFAM" id="SSF82693">
    <property type="entry name" value="Multidrug efflux transporter AcrB pore domain, PN1, PN2, PC1 and PC2 subdomains"/>
    <property type="match status" value="2"/>
</dbReference>
<reference evidence="2 3" key="1">
    <citation type="submission" date="2019-09" db="EMBL/GenBank/DDBJ databases">
        <title>Wenzhouxiangella sp. Genome sequencing and assembly.</title>
        <authorList>
            <person name="Zhang R."/>
        </authorList>
    </citation>
    <scope>NUCLEOTIDE SEQUENCE [LARGE SCALE GENOMIC DNA]</scope>
    <source>
        <strain evidence="2 3">W260</strain>
    </source>
</reference>
<dbReference type="EMBL" id="VYXP01000003">
    <property type="protein sequence ID" value="KAA9132728.1"/>
    <property type="molecule type" value="Genomic_DNA"/>
</dbReference>
<dbReference type="PANTHER" id="PTHR32063">
    <property type="match status" value="1"/>
</dbReference>
<dbReference type="Gene3D" id="3.30.70.1320">
    <property type="entry name" value="Multidrug efflux transporter AcrB pore domain like"/>
    <property type="match status" value="1"/>
</dbReference>
<dbReference type="SUPFAM" id="SSF82866">
    <property type="entry name" value="Multidrug efflux transporter AcrB transmembrane domain"/>
    <property type="match status" value="2"/>
</dbReference>
<dbReference type="GO" id="GO:0005886">
    <property type="term" value="C:plasma membrane"/>
    <property type="evidence" value="ECO:0007669"/>
    <property type="project" value="TreeGrafter"/>
</dbReference>
<feature type="transmembrane region" description="Helical" evidence="1">
    <location>
        <begin position="387"/>
        <end position="410"/>
    </location>
</feature>
<evidence type="ECO:0000256" key="1">
    <source>
        <dbReference type="SAM" id="Phobius"/>
    </source>
</evidence>
<evidence type="ECO:0000313" key="3">
    <source>
        <dbReference type="Proteomes" id="UP000325372"/>
    </source>
</evidence>
<dbReference type="Gene3D" id="3.30.70.1440">
    <property type="entry name" value="Multidrug efflux transporter AcrB pore domain"/>
    <property type="match status" value="1"/>
</dbReference>
<gene>
    <name evidence="2" type="ORF">F3N42_05810</name>
</gene>
<dbReference type="PANTHER" id="PTHR32063:SF18">
    <property type="entry name" value="CATION EFFLUX SYSTEM PROTEIN"/>
    <property type="match status" value="1"/>
</dbReference>
<dbReference type="Gene3D" id="3.30.2090.10">
    <property type="entry name" value="Multidrug efflux transporter AcrB TolC docking domain, DN and DC subdomains"/>
    <property type="match status" value="2"/>
</dbReference>
<sequence>MLARTLENPRLIALFSALLIVAGLAALAALPTTEDPRVLNRVATVLTAYPGATPERVEALVSEPIENALRSMPAIDTIDSSSQAGMSVMRVQLKDTITDAASEWSEARDKLADVAPSLPDGALAPRLDDDRGYAFTRILALRWQGDGQPDMAILGRYADELARRLRTVSGMDLVQRFGAPDEIFLVTIDSAAAARAGLSVNQVAAAIRGRDAKVAAGQLRGDGRDWQVEVSGEMDSIAALEATVLREADDGRSLRLHDIARVERAPDTPADELARVSGRPAVVVAARMLPDVRIGTWSDALDAELARFTATLPANLAIDTLFDQARYTRDRMGGLAGNLLLGFVVILSVLFLTLGWRAALVVAVALPLTAAFTLACLRFYGLPIHQMTVTGLVVALGIMVDNAIVMTDTIQRLMRDGLGRLQATTRAIRHLWLPLAGSTLTTILAFAPIALMPGPAGEFVGGIAMSVIFALLGSWLISHTLIAGLACRYLDPAHGGEGLALPALGRNFRQLLGWSLRHPRASIALAASLPIAGYLAATQMTEQFFPPSDRDMFTIEVHLDPATGIDATEAITAAMTADILAQSGIASAHWFIGVSSPSFYYNMMQRFDNRPNFAQAMVTAEDRQAADRAIPALQRVLDDRYPRAQVLVRTLEQGPPFSAPVEIRVYGPRLDTLAAVGDDIRRLALETDDVIHARATLVRGRPQAQLLIDENRVRRAGIDPVTLAGELQAQLDGVTAGSILESTEDVPVRLRVDRDHRQDADALYRLHVAGTGNQAVNVGSLGTLDIRPVADVISRRQGQRVNTIEVYLRAGILPAQVQARLQDRLRQAGPELPPGYRVEFGGESAERNAAVGNLLANVGLILALLVTTIVLSFNSFRMSSIILGVAVLAPGLGLLCVWAAGYAFGFVVIVGLMGLVGLAINAAIVIIAELRSDPDAARGDLQATIDGVMKCTRHIGSTTLTTLGGFMPLILSGGGFWPPFAIAIAGGTVLTSLLSFLLVPAAFRAFARRRPLDAPRPAARSAA</sequence>
<dbReference type="RefSeq" id="WP_150863450.1">
    <property type="nucleotide sequence ID" value="NZ_VYXP01000003.1"/>
</dbReference>
<keyword evidence="1" id="KW-0812">Transmembrane</keyword>
<dbReference type="AlphaFoldDB" id="A0A5N0TDF9"/>
<feature type="transmembrane region" description="Helical" evidence="1">
    <location>
        <begin position="359"/>
        <end position="381"/>
    </location>
</feature>
<feature type="transmembrane region" description="Helical" evidence="1">
    <location>
        <begin position="431"/>
        <end position="453"/>
    </location>
</feature>
<dbReference type="GO" id="GO:0042910">
    <property type="term" value="F:xenobiotic transmembrane transporter activity"/>
    <property type="evidence" value="ECO:0007669"/>
    <property type="project" value="TreeGrafter"/>
</dbReference>
<keyword evidence="1" id="KW-0472">Membrane</keyword>
<dbReference type="InterPro" id="IPR001036">
    <property type="entry name" value="Acrflvin-R"/>
</dbReference>